<protein>
    <recommendedName>
        <fullName evidence="4">Endonuclease/exonuclease/phosphatase domain-containing protein</fullName>
    </recommendedName>
</protein>
<evidence type="ECO:0000313" key="3">
    <source>
        <dbReference type="Proteomes" id="UP000308197"/>
    </source>
</evidence>
<name>A0A5C3NK33_9APHY</name>
<organism evidence="2 3">
    <name type="scientific">Polyporus arcularius HHB13444</name>
    <dbReference type="NCBI Taxonomy" id="1314778"/>
    <lineage>
        <taxon>Eukaryota</taxon>
        <taxon>Fungi</taxon>
        <taxon>Dikarya</taxon>
        <taxon>Basidiomycota</taxon>
        <taxon>Agaricomycotina</taxon>
        <taxon>Agaricomycetes</taxon>
        <taxon>Polyporales</taxon>
        <taxon>Polyporaceae</taxon>
        <taxon>Polyporus</taxon>
    </lineage>
</organism>
<proteinExistence type="predicted"/>
<dbReference type="AlphaFoldDB" id="A0A5C3NK33"/>
<feature type="compositionally biased region" description="Basic and acidic residues" evidence="1">
    <location>
        <begin position="41"/>
        <end position="56"/>
    </location>
</feature>
<accession>A0A5C3NK33</accession>
<dbReference type="EMBL" id="ML212822">
    <property type="protein sequence ID" value="TFK78081.1"/>
    <property type="molecule type" value="Genomic_DNA"/>
</dbReference>
<keyword evidence="3" id="KW-1185">Reference proteome</keyword>
<evidence type="ECO:0000256" key="1">
    <source>
        <dbReference type="SAM" id="MobiDB-lite"/>
    </source>
</evidence>
<dbReference type="InParanoid" id="A0A5C3NK33"/>
<feature type="region of interest" description="Disordered" evidence="1">
    <location>
        <begin position="1"/>
        <end position="114"/>
    </location>
</feature>
<dbReference type="Proteomes" id="UP000308197">
    <property type="component" value="Unassembled WGS sequence"/>
</dbReference>
<feature type="compositionally biased region" description="Polar residues" evidence="1">
    <location>
        <begin position="63"/>
        <end position="74"/>
    </location>
</feature>
<sequence length="197" mass="21939">MGHEVDEAESSITAHQMETCTGPQSETRAGSQQTSQILGLKMDDVRPRSRSPELDGRPVPTSHVGSAGQQSEEMNNLRDGPATQSDGSAAPALEMDVDDPMQGPPPSPTRRVQWREDTLTRKEAPRIATLNMNGYGNLVRDHENNKWGRIYKVLSDQRIGILRLQETHLTDERKAGLHKMFARRIKIFHLAHSDAPT</sequence>
<feature type="compositionally biased region" description="Polar residues" evidence="1">
    <location>
        <begin position="10"/>
        <end position="37"/>
    </location>
</feature>
<evidence type="ECO:0000313" key="2">
    <source>
        <dbReference type="EMBL" id="TFK78081.1"/>
    </source>
</evidence>
<gene>
    <name evidence="2" type="ORF">K466DRAFT_607337</name>
</gene>
<reference evidence="2 3" key="1">
    <citation type="journal article" date="2019" name="Nat. Ecol. Evol.">
        <title>Megaphylogeny resolves global patterns of mushroom evolution.</title>
        <authorList>
            <person name="Varga T."/>
            <person name="Krizsan K."/>
            <person name="Foldi C."/>
            <person name="Dima B."/>
            <person name="Sanchez-Garcia M."/>
            <person name="Sanchez-Ramirez S."/>
            <person name="Szollosi G.J."/>
            <person name="Szarkandi J.G."/>
            <person name="Papp V."/>
            <person name="Albert L."/>
            <person name="Andreopoulos W."/>
            <person name="Angelini C."/>
            <person name="Antonin V."/>
            <person name="Barry K.W."/>
            <person name="Bougher N.L."/>
            <person name="Buchanan P."/>
            <person name="Buyck B."/>
            <person name="Bense V."/>
            <person name="Catcheside P."/>
            <person name="Chovatia M."/>
            <person name="Cooper J."/>
            <person name="Damon W."/>
            <person name="Desjardin D."/>
            <person name="Finy P."/>
            <person name="Geml J."/>
            <person name="Haridas S."/>
            <person name="Hughes K."/>
            <person name="Justo A."/>
            <person name="Karasinski D."/>
            <person name="Kautmanova I."/>
            <person name="Kiss B."/>
            <person name="Kocsube S."/>
            <person name="Kotiranta H."/>
            <person name="LaButti K.M."/>
            <person name="Lechner B.E."/>
            <person name="Liimatainen K."/>
            <person name="Lipzen A."/>
            <person name="Lukacs Z."/>
            <person name="Mihaltcheva S."/>
            <person name="Morgado L.N."/>
            <person name="Niskanen T."/>
            <person name="Noordeloos M.E."/>
            <person name="Ohm R.A."/>
            <person name="Ortiz-Santana B."/>
            <person name="Ovrebo C."/>
            <person name="Racz N."/>
            <person name="Riley R."/>
            <person name="Savchenko A."/>
            <person name="Shiryaev A."/>
            <person name="Soop K."/>
            <person name="Spirin V."/>
            <person name="Szebenyi C."/>
            <person name="Tomsovsky M."/>
            <person name="Tulloss R.E."/>
            <person name="Uehling J."/>
            <person name="Grigoriev I.V."/>
            <person name="Vagvolgyi C."/>
            <person name="Papp T."/>
            <person name="Martin F.M."/>
            <person name="Miettinen O."/>
            <person name="Hibbett D.S."/>
            <person name="Nagy L.G."/>
        </authorList>
    </citation>
    <scope>NUCLEOTIDE SEQUENCE [LARGE SCALE GENOMIC DNA]</scope>
    <source>
        <strain evidence="2 3">HHB13444</strain>
    </source>
</reference>
<evidence type="ECO:0008006" key="4">
    <source>
        <dbReference type="Google" id="ProtNLM"/>
    </source>
</evidence>